<dbReference type="PANTHER" id="PTHR34614:SF2">
    <property type="entry name" value="TRANSPOSASE IS4-LIKE DOMAIN-CONTAINING PROTEIN"/>
    <property type="match status" value="1"/>
</dbReference>
<evidence type="ECO:0000313" key="2">
    <source>
        <dbReference type="Proteomes" id="UP001060368"/>
    </source>
</evidence>
<sequence length="79" mass="9123">MTKLFNEIVVKSLINDEFAAKLIHVDTTNFSVYGKYNRNSDNTINITKGYPKDGRWDLNRFVLGRGRRSNPVSLFDDII</sequence>
<dbReference type="KEGG" id="mend:L6E24_09905"/>
<proteinExistence type="predicted"/>
<evidence type="ECO:0000313" key="1">
    <source>
        <dbReference type="EMBL" id="UUX91682.1"/>
    </source>
</evidence>
<protein>
    <recommendedName>
        <fullName evidence="3">Transposase</fullName>
    </recommendedName>
</protein>
<dbReference type="PANTHER" id="PTHR34614">
    <property type="match status" value="1"/>
</dbReference>
<reference evidence="1" key="1">
    <citation type="submission" date="2022-04" db="EMBL/GenBank/DDBJ databases">
        <title>Complete genome of Methanoplanus endosymbiosus DSM 3599.</title>
        <authorList>
            <person name="Chen S.-C."/>
            <person name="You Y.-T."/>
            <person name="Zhou Y.-Z."/>
            <person name="Lai M.-C."/>
        </authorList>
    </citation>
    <scope>NUCLEOTIDE SEQUENCE</scope>
    <source>
        <strain evidence="1">DSM 3599</strain>
    </source>
</reference>
<organism evidence="1 2">
    <name type="scientific">Methanoplanus endosymbiosus</name>
    <dbReference type="NCBI Taxonomy" id="33865"/>
    <lineage>
        <taxon>Archaea</taxon>
        <taxon>Methanobacteriati</taxon>
        <taxon>Methanobacteriota</taxon>
        <taxon>Stenosarchaea group</taxon>
        <taxon>Methanomicrobia</taxon>
        <taxon>Methanomicrobiales</taxon>
        <taxon>Methanomicrobiaceae</taxon>
        <taxon>Methanoplanus</taxon>
    </lineage>
</organism>
<dbReference type="EMBL" id="CP096115">
    <property type="protein sequence ID" value="UUX91682.1"/>
    <property type="molecule type" value="Genomic_DNA"/>
</dbReference>
<dbReference type="Proteomes" id="UP001060368">
    <property type="component" value="Chromosome"/>
</dbReference>
<accession>A0A9E7PLR5</accession>
<dbReference type="AlphaFoldDB" id="A0A9E7PLR5"/>
<gene>
    <name evidence="1" type="ORF">L6E24_09905</name>
</gene>
<name>A0A9E7PLR5_9EURY</name>
<keyword evidence="2" id="KW-1185">Reference proteome</keyword>
<evidence type="ECO:0008006" key="3">
    <source>
        <dbReference type="Google" id="ProtNLM"/>
    </source>
</evidence>